<dbReference type="EMBL" id="JBHLVO010000024">
    <property type="protein sequence ID" value="MFC0273779.1"/>
    <property type="molecule type" value="Genomic_DNA"/>
</dbReference>
<name>A0ABV6GJM8_9BACI</name>
<keyword evidence="4" id="KW-1185">Reference proteome</keyword>
<feature type="compositionally biased region" description="Low complexity" evidence="1">
    <location>
        <begin position="166"/>
        <end position="177"/>
    </location>
</feature>
<evidence type="ECO:0000256" key="1">
    <source>
        <dbReference type="SAM" id="MobiDB-lite"/>
    </source>
</evidence>
<organism evidence="3 4">
    <name type="scientific">Metabacillus herbersteinensis</name>
    <dbReference type="NCBI Taxonomy" id="283816"/>
    <lineage>
        <taxon>Bacteria</taxon>
        <taxon>Bacillati</taxon>
        <taxon>Bacillota</taxon>
        <taxon>Bacilli</taxon>
        <taxon>Bacillales</taxon>
        <taxon>Bacillaceae</taxon>
        <taxon>Metabacillus</taxon>
    </lineage>
</organism>
<dbReference type="Proteomes" id="UP001589854">
    <property type="component" value="Unassembled WGS sequence"/>
</dbReference>
<evidence type="ECO:0000256" key="2">
    <source>
        <dbReference type="SAM" id="Phobius"/>
    </source>
</evidence>
<protein>
    <recommendedName>
        <fullName evidence="5">SAF domain-containing protein</fullName>
    </recommendedName>
</protein>
<feature type="transmembrane region" description="Helical" evidence="2">
    <location>
        <begin position="7"/>
        <end position="27"/>
    </location>
</feature>
<feature type="region of interest" description="Disordered" evidence="1">
    <location>
        <begin position="195"/>
        <end position="216"/>
    </location>
</feature>
<keyword evidence="2" id="KW-0812">Transmembrane</keyword>
<gene>
    <name evidence="3" type="ORF">ACFFIX_20540</name>
</gene>
<evidence type="ECO:0000313" key="4">
    <source>
        <dbReference type="Proteomes" id="UP001589854"/>
    </source>
</evidence>
<sequence length="252" mass="28390">MKPRTKITLGILTALTVMLFIPIYDLFIKDKIDSIEVVVVKPGKTIEKNEEITEAKLAVERRQKQSLIGDVIYAKEISEILGREASQVMVSNSMVSKKMIDYDLIVPNESEGEAIRPIVSDMIFAKPGSLRRKDTIDIYLISKDLIGNYTDTQATDSPSSAAPNEVSSKQKPKVSPSMLKEPLLKNVKVVYAKDSSNREVTNDSEEDAKNKNERLNATGNISDLEIILNEEDFQRLMNEVIQNENKMYITYN</sequence>
<feature type="compositionally biased region" description="Polar residues" evidence="1">
    <location>
        <begin position="152"/>
        <end position="162"/>
    </location>
</feature>
<evidence type="ECO:0008006" key="5">
    <source>
        <dbReference type="Google" id="ProtNLM"/>
    </source>
</evidence>
<keyword evidence="2" id="KW-1133">Transmembrane helix</keyword>
<accession>A0ABV6GJM8</accession>
<evidence type="ECO:0000313" key="3">
    <source>
        <dbReference type="EMBL" id="MFC0273779.1"/>
    </source>
</evidence>
<dbReference type="RefSeq" id="WP_378937417.1">
    <property type="nucleotide sequence ID" value="NZ_JBHLVO010000024.1"/>
</dbReference>
<reference evidence="3 4" key="1">
    <citation type="submission" date="2024-09" db="EMBL/GenBank/DDBJ databases">
        <authorList>
            <person name="Sun Q."/>
            <person name="Mori K."/>
        </authorList>
    </citation>
    <scope>NUCLEOTIDE SEQUENCE [LARGE SCALE GENOMIC DNA]</scope>
    <source>
        <strain evidence="3 4">CCM 7228</strain>
    </source>
</reference>
<keyword evidence="2" id="KW-0472">Membrane</keyword>
<feature type="compositionally biased region" description="Basic and acidic residues" evidence="1">
    <location>
        <begin position="195"/>
        <end position="214"/>
    </location>
</feature>
<proteinExistence type="predicted"/>
<comment type="caution">
    <text evidence="3">The sequence shown here is derived from an EMBL/GenBank/DDBJ whole genome shotgun (WGS) entry which is preliminary data.</text>
</comment>
<feature type="region of interest" description="Disordered" evidence="1">
    <location>
        <begin position="152"/>
        <end position="177"/>
    </location>
</feature>